<keyword evidence="5" id="KW-1185">Reference proteome</keyword>
<feature type="compositionally biased region" description="Basic and acidic residues" evidence="2">
    <location>
        <begin position="1154"/>
        <end position="1166"/>
    </location>
</feature>
<dbReference type="AlphaFoldDB" id="A0A8C4XTB5"/>
<dbReference type="PANTHER" id="PTHR46785">
    <property type="entry name" value="VON WILLEBRAND FACTOR A DOMAIN-CONTAINING PROTEIN 3B"/>
    <property type="match status" value="1"/>
</dbReference>
<dbReference type="InterPro" id="IPR036465">
    <property type="entry name" value="vWFA_dom_sf"/>
</dbReference>
<feature type="compositionally biased region" description="Basic and acidic residues" evidence="2">
    <location>
        <begin position="1134"/>
        <end position="1146"/>
    </location>
</feature>
<reference evidence="4" key="1">
    <citation type="submission" date="2025-08" db="UniProtKB">
        <authorList>
            <consortium name="Ensembl"/>
        </authorList>
    </citation>
    <scope>IDENTIFICATION</scope>
</reference>
<dbReference type="Pfam" id="PF15057">
    <property type="entry name" value="DUF4537"/>
    <property type="match status" value="1"/>
</dbReference>
<dbReference type="InterPro" id="IPR002035">
    <property type="entry name" value="VWF_A"/>
</dbReference>
<dbReference type="PROSITE" id="PS50234">
    <property type="entry name" value="VWFA"/>
    <property type="match status" value="1"/>
</dbReference>
<feature type="region of interest" description="Disordered" evidence="2">
    <location>
        <begin position="763"/>
        <end position="785"/>
    </location>
</feature>
<evidence type="ECO:0000259" key="3">
    <source>
        <dbReference type="PROSITE" id="PS50234"/>
    </source>
</evidence>
<dbReference type="SUPFAM" id="SSF53300">
    <property type="entry name" value="vWA-like"/>
    <property type="match status" value="1"/>
</dbReference>
<accession>A0A8C4XTB5</accession>
<dbReference type="Gene3D" id="3.40.50.410">
    <property type="entry name" value="von Willebrand factor, type A domain"/>
    <property type="match status" value="1"/>
</dbReference>
<proteinExistence type="predicted"/>
<dbReference type="Pfam" id="PF13768">
    <property type="entry name" value="VWA_3"/>
    <property type="match status" value="2"/>
</dbReference>
<evidence type="ECO:0000313" key="5">
    <source>
        <dbReference type="Proteomes" id="UP000694562"/>
    </source>
</evidence>
<feature type="region of interest" description="Disordered" evidence="2">
    <location>
        <begin position="1123"/>
        <end position="1169"/>
    </location>
</feature>
<dbReference type="Ensembl" id="ENSFTIT00000021171.1">
    <property type="protein sequence ID" value="ENSFTIP00000020328.1"/>
    <property type="gene ID" value="ENSFTIG00000013229.1"/>
</dbReference>
<reference evidence="4" key="2">
    <citation type="submission" date="2025-09" db="UniProtKB">
        <authorList>
            <consortium name="Ensembl"/>
        </authorList>
    </citation>
    <scope>IDENTIFICATION</scope>
</reference>
<feature type="region of interest" description="Disordered" evidence="2">
    <location>
        <begin position="382"/>
        <end position="401"/>
    </location>
</feature>
<feature type="region of interest" description="Disordered" evidence="2">
    <location>
        <begin position="1253"/>
        <end position="1273"/>
    </location>
</feature>
<feature type="compositionally biased region" description="Polar residues" evidence="2">
    <location>
        <begin position="382"/>
        <end position="397"/>
    </location>
</feature>
<feature type="domain" description="VWFA" evidence="3">
    <location>
        <begin position="529"/>
        <end position="698"/>
    </location>
</feature>
<protein>
    <submittedName>
        <fullName evidence="4">von Willebrand factor A domain containing 3B</fullName>
    </submittedName>
</protein>
<feature type="region of interest" description="Disordered" evidence="2">
    <location>
        <begin position="1204"/>
        <end position="1241"/>
    </location>
</feature>
<sequence>MTGSPCKRLAWSDYVFESKHRQDSEDSHEAHKKLSKEKERRVTVNQWDEDVQPLISSSKWLQLHGLKRNKLSLPQILSQIGFQHRKDYVTTLGKFVASRYADGLFPQYKRAQDGSVYNLTAKKELILHFVDCLMGAIKLYKQRMEWLTSESRQIFGVIQERCIVIVLDFGTADPTEFDLCRDALSMVLMEQVTQIAKFNLIRAAQDLMKWQQKSTPVSEHTVKSAAKWLWKLDHMTAASHTNSAEALLEAMSDEAVEAVYYFAVGDVPVDTKQLLLEKVSDGPCPVNTVSFNAREDETIIFLKELSHLASGRFHAFTEKNDYRDATGPALKCEEDGKCLIVLNSRKVEGRMPLVAGVREDVFLIWRELQEARSTARQVQEILSESDQLTSQDATQADNPLKKHASDKYLTSEKWLQKYGLKAQKLTLYDALADCTFRHADGIVDIKTKPEDESSQTDAETKRKVINAKYCDKFVHTFWKDGSVVHIYVSTEKYKQYKEKMRTALRQVEGRIKWLQQSSRGLFGNVFEDDVYILIDTSQSMKNKLPLVKEKIFQLIQEQLRHKKRFNFVKFSAQAVAWREKLAEVNEESLQDAWLWIKGLEVGSSTNTLKALQIALADTDTQAIYLLTDGRPDQPPPIILAQVQLCCKIPIHTVSFNCGDVEANKFLYELSTKTEGRFHYYNIYSTDPDAAEFIVNEDINLLKREVEQGERDLEKVKTLHVKCLMVDCYKGENDPENNNHKQTHTVSSVTEHVEELSTTLSSRPCCASEEPASTPHQQIWQTTADSPARRKKSLYAEQTKTSLLRILSHSVKSREERPEEGISPEKKSFSDKKCVTCTTTFKDLKKGEAVKRTSKSSLDMSSALWLKTHGLVARRLTIMDALAPTAVPHDTKYIPVLDKHVVSKVFDEMLPLAQVSNDKKRIKLINPQAVNLDAYKDKLEEAIKSYERRLNLVIWRALSQEEKDKFKEDGPVQYMQHKKALLEALENLGWPISYEDVVLLEDEILAALKYIQQASDLQEAVKKETEKSSESHMNNKKVGDYVFARTGTETGNEHYVPAIVIATPKRVEMGDKLYTVLMFNNRKEHCVRSGLIKVSQNKYAFSCQYIRMLQMDYMTLDRETTKPYSHSSIEDEGGEEAKKSIVKEDRGKKKKKKRPIDERHPRDRMSNCDDLLFVSRREVKQRGRNSLPSSGEEFGASSFSMSSSWHLSRSQTLQSPNTSTPSPPKHPCCLHSPAVEDSPELGKRNVTRITRVNMEQQELTRQPQHHCAEQRKLH</sequence>
<keyword evidence="1" id="KW-0175">Coiled coil</keyword>
<feature type="compositionally biased region" description="Polar residues" evidence="2">
    <location>
        <begin position="1210"/>
        <end position="1219"/>
    </location>
</feature>
<evidence type="ECO:0000313" key="4">
    <source>
        <dbReference type="Ensembl" id="ENSFTIP00000020328.1"/>
    </source>
</evidence>
<name>A0A8C4XTB5_FALTI</name>
<dbReference type="CDD" id="cd00198">
    <property type="entry name" value="vWFA"/>
    <property type="match status" value="1"/>
</dbReference>
<feature type="coiled-coil region" evidence="1">
    <location>
        <begin position="928"/>
        <end position="955"/>
    </location>
</feature>
<evidence type="ECO:0000256" key="1">
    <source>
        <dbReference type="SAM" id="Coils"/>
    </source>
</evidence>
<dbReference type="InterPro" id="IPR032770">
    <property type="entry name" value="DUF4537"/>
</dbReference>
<evidence type="ECO:0000256" key="2">
    <source>
        <dbReference type="SAM" id="MobiDB-lite"/>
    </source>
</evidence>
<dbReference type="Proteomes" id="UP000694562">
    <property type="component" value="Unplaced"/>
</dbReference>
<dbReference type="PANTHER" id="PTHR46785:SF1">
    <property type="entry name" value="VON WILLEBRAND FACTOR A DOMAIN-CONTAINING PROTEIN 3B"/>
    <property type="match status" value="1"/>
</dbReference>
<dbReference type="SMART" id="SM00327">
    <property type="entry name" value="VWA"/>
    <property type="match status" value="1"/>
</dbReference>
<organism evidence="4 5">
    <name type="scientific">Falco tinnunculus</name>
    <name type="common">Common kestrel</name>
    <dbReference type="NCBI Taxonomy" id="100819"/>
    <lineage>
        <taxon>Eukaryota</taxon>
        <taxon>Metazoa</taxon>
        <taxon>Chordata</taxon>
        <taxon>Craniata</taxon>
        <taxon>Vertebrata</taxon>
        <taxon>Euteleostomi</taxon>
        <taxon>Archelosauria</taxon>
        <taxon>Archosauria</taxon>
        <taxon>Dinosauria</taxon>
        <taxon>Saurischia</taxon>
        <taxon>Theropoda</taxon>
        <taxon>Coelurosauria</taxon>
        <taxon>Aves</taxon>
        <taxon>Neognathae</taxon>
        <taxon>Neoaves</taxon>
        <taxon>Telluraves</taxon>
        <taxon>Australaves</taxon>
        <taxon>Falconiformes</taxon>
        <taxon>Falconidae</taxon>
        <taxon>Falco</taxon>
    </lineage>
</organism>
<feature type="compositionally biased region" description="Polar residues" evidence="2">
    <location>
        <begin position="773"/>
        <end position="784"/>
    </location>
</feature>